<dbReference type="AlphaFoldDB" id="A0A1F8FH09"/>
<dbReference type="InterPro" id="IPR040442">
    <property type="entry name" value="Pyrv_kinase-like_dom_sf"/>
</dbReference>
<dbReference type="GO" id="GO:0016833">
    <property type="term" value="F:oxo-acid-lyase activity"/>
    <property type="evidence" value="ECO:0007669"/>
    <property type="project" value="UniProtKB-ARBA"/>
</dbReference>
<evidence type="ECO:0000313" key="2">
    <source>
        <dbReference type="Proteomes" id="UP000178197"/>
    </source>
</evidence>
<dbReference type="SUPFAM" id="SSF51621">
    <property type="entry name" value="Phosphoenolpyruvate/pyruvate domain"/>
    <property type="match status" value="1"/>
</dbReference>
<dbReference type="Pfam" id="PF13714">
    <property type="entry name" value="PEP_mutase"/>
    <property type="match status" value="1"/>
</dbReference>
<dbReference type="PANTHER" id="PTHR42905:SF5">
    <property type="entry name" value="CARBOXYVINYL-CARBOXYPHOSPHONATE PHOSPHORYLMUTASE, CHLOROPLASTIC"/>
    <property type="match status" value="1"/>
</dbReference>
<gene>
    <name evidence="1" type="ORF">A3C71_00565</name>
</gene>
<dbReference type="Proteomes" id="UP000178197">
    <property type="component" value="Unassembled WGS sequence"/>
</dbReference>
<dbReference type="Gene3D" id="3.20.20.60">
    <property type="entry name" value="Phosphoenolpyruvate-binding domains"/>
    <property type="match status" value="1"/>
</dbReference>
<reference evidence="1 2" key="1">
    <citation type="journal article" date="2016" name="Nat. Commun.">
        <title>Thousands of microbial genomes shed light on interconnected biogeochemical processes in an aquifer system.</title>
        <authorList>
            <person name="Anantharaman K."/>
            <person name="Brown C.T."/>
            <person name="Hug L.A."/>
            <person name="Sharon I."/>
            <person name="Castelle C.J."/>
            <person name="Probst A.J."/>
            <person name="Thomas B.C."/>
            <person name="Singh A."/>
            <person name="Wilkins M.J."/>
            <person name="Karaoz U."/>
            <person name="Brodie E.L."/>
            <person name="Williams K.H."/>
            <person name="Hubbard S.S."/>
            <person name="Banfield J.F."/>
        </authorList>
    </citation>
    <scope>NUCLEOTIDE SEQUENCE [LARGE SCALE GENOMIC DNA]</scope>
</reference>
<sequence>MKEERGQFDQLFNRRHERPGDVFMELLEKEKLVVAPGVYDAMGAHIAQEIYRQRKRNSLSCNFNAVYLGGWSISDMLLRKPDMGFVPLSVMEMVGRYVIPEAYPLPVIMDAETGFGTEVTLGETVETYHRIGVALAHLEDQDSNLTRRCGNLGGKQCVEPEKMAAKIRSWLIVSKSIGTSMRLMARTDALTAVNGGIEDAIERGKRYMDTDYQGLRPAVLWADAMIDPKNIERWTTELHKHDPKMILGLNYSPNKDWTGYYRKHFNQYPPTYETLYNNGDGFRVIWHTILQARADMEAAWNTFQDMAENGAESLWKLHERQRHHPVGDTQAMSNAKPWQAYEQLIGGEEAIKRYQNSEGYGAGSSQQKDQA</sequence>
<name>A0A1F8FH09_9BACT</name>
<evidence type="ECO:0000313" key="1">
    <source>
        <dbReference type="EMBL" id="OGN12425.1"/>
    </source>
</evidence>
<dbReference type="InterPro" id="IPR039556">
    <property type="entry name" value="ICL/PEPM"/>
</dbReference>
<dbReference type="PANTHER" id="PTHR42905">
    <property type="entry name" value="PHOSPHOENOLPYRUVATE CARBOXYLASE"/>
    <property type="match status" value="1"/>
</dbReference>
<dbReference type="InterPro" id="IPR015813">
    <property type="entry name" value="Pyrv/PenolPyrv_kinase-like_dom"/>
</dbReference>
<dbReference type="CDD" id="cd00377">
    <property type="entry name" value="ICL_PEPM"/>
    <property type="match status" value="1"/>
</dbReference>
<dbReference type="EMBL" id="MGJT01000018">
    <property type="protein sequence ID" value="OGN12425.1"/>
    <property type="molecule type" value="Genomic_DNA"/>
</dbReference>
<accession>A0A1F8FH09</accession>
<comment type="caution">
    <text evidence="1">The sequence shown here is derived from an EMBL/GenBank/DDBJ whole genome shotgun (WGS) entry which is preliminary data.</text>
</comment>
<organism evidence="1 2">
    <name type="scientific">Candidatus Yanofskybacteria bacterium RIFCSPHIGHO2_02_FULL_43_15c</name>
    <dbReference type="NCBI Taxonomy" id="1802679"/>
    <lineage>
        <taxon>Bacteria</taxon>
        <taxon>Candidatus Yanofskyibacteriota</taxon>
    </lineage>
</organism>
<protein>
    <recommendedName>
        <fullName evidence="3">Isocitrate lyase</fullName>
    </recommendedName>
</protein>
<evidence type="ECO:0008006" key="3">
    <source>
        <dbReference type="Google" id="ProtNLM"/>
    </source>
</evidence>
<proteinExistence type="predicted"/>